<keyword evidence="4" id="KW-0269">Exonuclease</keyword>
<name>E9EEV8_METAQ</name>
<dbReference type="InterPro" id="IPR005135">
    <property type="entry name" value="Endo/exonuclease/phosphatase"/>
</dbReference>
<dbReference type="OrthoDB" id="276515at2759"/>
<dbReference type="SUPFAM" id="SSF56219">
    <property type="entry name" value="DNase I-like"/>
    <property type="match status" value="1"/>
</dbReference>
<keyword evidence="5" id="KW-1185">Reference proteome</keyword>
<dbReference type="SUPFAM" id="SSF49313">
    <property type="entry name" value="Cadherin-like"/>
    <property type="match status" value="1"/>
</dbReference>
<feature type="signal peptide" evidence="2">
    <location>
        <begin position="1"/>
        <end position="17"/>
    </location>
</feature>
<feature type="chain" id="PRO_5003238798" evidence="2">
    <location>
        <begin position="18"/>
        <end position="705"/>
    </location>
</feature>
<dbReference type="GeneID" id="19252717"/>
<feature type="domain" description="Endonuclease/exonuclease/phosphatase" evidence="3">
    <location>
        <begin position="375"/>
        <end position="635"/>
    </location>
</feature>
<accession>E9EEV8</accession>
<dbReference type="eggNOG" id="ENOG502RYZR">
    <property type="taxonomic scope" value="Eukaryota"/>
</dbReference>
<dbReference type="HOGENOM" id="CLU_027729_0_0_1"/>
<feature type="transmembrane region" description="Helical" evidence="1">
    <location>
        <begin position="657"/>
        <end position="681"/>
    </location>
</feature>
<evidence type="ECO:0000256" key="1">
    <source>
        <dbReference type="SAM" id="Phobius"/>
    </source>
</evidence>
<evidence type="ECO:0000313" key="5">
    <source>
        <dbReference type="Proteomes" id="UP000002499"/>
    </source>
</evidence>
<dbReference type="GO" id="GO:0004527">
    <property type="term" value="F:exonuclease activity"/>
    <property type="evidence" value="ECO:0007669"/>
    <property type="project" value="UniProtKB-KW"/>
</dbReference>
<evidence type="ECO:0000259" key="3">
    <source>
        <dbReference type="Pfam" id="PF03372"/>
    </source>
</evidence>
<dbReference type="KEGG" id="maw:19252717"/>
<dbReference type="Gene3D" id="3.60.10.10">
    <property type="entry name" value="Endonuclease/exonuclease/phosphatase"/>
    <property type="match status" value="1"/>
</dbReference>
<reference evidence="4 5" key="1">
    <citation type="journal article" date="2011" name="PLoS Genet.">
        <title>Genome sequencing and comparative transcriptomics of the model entomopathogenic fungi Metarhizium anisopliae and M. acridum.</title>
        <authorList>
            <person name="Gao Q."/>
            <person name="Jin K."/>
            <person name="Ying S.H."/>
            <person name="Zhang Y."/>
            <person name="Xiao G."/>
            <person name="Shang Y."/>
            <person name="Duan Z."/>
            <person name="Hu X."/>
            <person name="Xie X.Q."/>
            <person name="Zhou G."/>
            <person name="Peng G."/>
            <person name="Luo Z."/>
            <person name="Huang W."/>
            <person name="Wang B."/>
            <person name="Fang W."/>
            <person name="Wang S."/>
            <person name="Zhong Y."/>
            <person name="Ma L.J."/>
            <person name="St Leger R.J."/>
            <person name="Zhao G.P."/>
            <person name="Pei Y."/>
            <person name="Feng M.G."/>
            <person name="Xia Y."/>
            <person name="Wang C."/>
        </authorList>
    </citation>
    <scope>NUCLEOTIDE SEQUENCE [LARGE SCALE GENOMIC DNA]</scope>
    <source>
        <strain evidence="4 5">CQMa 102</strain>
    </source>
</reference>
<keyword evidence="1" id="KW-1133">Transmembrane helix</keyword>
<dbReference type="EMBL" id="GL698573">
    <property type="protein sequence ID" value="EFY85569.1"/>
    <property type="molecule type" value="Genomic_DNA"/>
</dbReference>
<keyword evidence="4" id="KW-0378">Hydrolase</keyword>
<dbReference type="InterPro" id="IPR036691">
    <property type="entry name" value="Endo/exonu/phosph_ase_sf"/>
</dbReference>
<dbReference type="Pfam" id="PF03372">
    <property type="entry name" value="Exo_endo_phos"/>
    <property type="match status" value="1"/>
</dbReference>
<keyword evidence="2" id="KW-0732">Signal</keyword>
<dbReference type="GO" id="GO:0016020">
    <property type="term" value="C:membrane"/>
    <property type="evidence" value="ECO:0007669"/>
    <property type="project" value="InterPro"/>
</dbReference>
<protein>
    <submittedName>
        <fullName evidence="4">Exonuclease III</fullName>
    </submittedName>
</protein>
<keyword evidence="1" id="KW-0812">Transmembrane</keyword>
<dbReference type="InterPro" id="IPR015919">
    <property type="entry name" value="Cadherin-like_sf"/>
</dbReference>
<dbReference type="OMA" id="INFWNCH"/>
<evidence type="ECO:0000256" key="2">
    <source>
        <dbReference type="SAM" id="SignalP"/>
    </source>
</evidence>
<dbReference type="AlphaFoldDB" id="E9EEV8"/>
<keyword evidence="1" id="KW-0472">Membrane</keyword>
<dbReference type="InParanoid" id="E9EEV8"/>
<dbReference type="PANTHER" id="PTHR41349:SF1">
    <property type="entry name" value="PROTEIN CBG08683"/>
    <property type="match status" value="1"/>
</dbReference>
<dbReference type="PANTHER" id="PTHR41349">
    <property type="match status" value="1"/>
</dbReference>
<sequence length="705" mass="77102">MRFQLLIQAAIVSLAVALVPDDRRSLARGVVFDEDAASIISVTDIAGKAASMNEKTGLHEVSQPKRDTSGSLDLDPTHIAFTQSFSYATKFANEKNWIGIYPSGSTGPDNETYTEDSLSWEYAPGEKGTVQLSTANLPPGQYKAYFLANEGYKWLAKPVVFKVANPWGSISVRDGDPLLTFNYSTPHPDPQNWIGIYNSFGGGPESQKFISGSLTWAYAPDENGTVKVDASALQPGLGYRAFFLAKGGYKWLASPIDIVKPGKGPLAFIVDRLTTHNARVGEPFTANLSGMLENPRDPDSKFAQGKYNATDSSTHGWVNISSDGIISGTPPKTSGNTTTKFVVAALGSDGSTAEITVTIPVVAQGEPLVKELTILSFNLWFGGTPVKDYHAKQVRFITNARADIVGLQESTGGHAIRLAKALGWDYWQGDDVGIISRYPMVEQYAPVERCGAVRIALDRGQEINFWNCHLGYTPYGPYDFCFDHLSPEEVHKNEIKSRRTPQIINIMKHMQDHLSQSSKTPVIFTGDFNAPSHLDWTNATKKLHCGQGYFPWPTSKHPVDAGLIDSFREVHSDPLTKPGITWSPIYLDNEGRVEPKDRIDFIYHKGLKTRSSEAVVVGQPTAQPDHYYNEWPSDHAAVKTVFKVENNSSAGRGNSRVLWGVVGAIIAATAACASWIVGACIGKRKSNKNFDEKGWRDSDSGDSSA</sequence>
<proteinExistence type="predicted"/>
<organism evidence="5">
    <name type="scientific">Metarhizium acridum (strain CQMa 102)</name>
    <dbReference type="NCBI Taxonomy" id="655827"/>
    <lineage>
        <taxon>Eukaryota</taxon>
        <taxon>Fungi</taxon>
        <taxon>Dikarya</taxon>
        <taxon>Ascomycota</taxon>
        <taxon>Pezizomycotina</taxon>
        <taxon>Sordariomycetes</taxon>
        <taxon>Hypocreomycetidae</taxon>
        <taxon>Hypocreales</taxon>
        <taxon>Clavicipitaceae</taxon>
        <taxon>Metarhizium</taxon>
    </lineage>
</organism>
<gene>
    <name evidence="4" type="ORF">MAC_08406</name>
</gene>
<dbReference type="GO" id="GO:0005509">
    <property type="term" value="F:calcium ion binding"/>
    <property type="evidence" value="ECO:0007669"/>
    <property type="project" value="InterPro"/>
</dbReference>
<evidence type="ECO:0000313" key="4">
    <source>
        <dbReference type="EMBL" id="EFY85569.1"/>
    </source>
</evidence>
<dbReference type="Proteomes" id="UP000002499">
    <property type="component" value="Unassembled WGS sequence"/>
</dbReference>
<keyword evidence="4" id="KW-0540">Nuclease</keyword>